<protein>
    <submittedName>
        <fullName evidence="7">Photosystem I reaction center subunit IV</fullName>
    </submittedName>
</protein>
<comment type="subcellular location">
    <subcellularLocation>
        <location evidence="2">Membrane</location>
        <topology evidence="2">Peripheral membrane protein</topology>
    </subcellularLocation>
</comment>
<sequence>MVDIKKGSIVRILRKESYWYKDTGSVVVVDQSKVLYPVLVRFNKVNYSGTNTNNFNFDEVEVVSASGK</sequence>
<geneLocation type="plastid" evidence="7"/>
<comment type="similarity">
    <text evidence="3">Belongs to the PsaE family.</text>
</comment>
<dbReference type="InterPro" id="IPR008990">
    <property type="entry name" value="Elect_transpt_acc-like_dom_sf"/>
</dbReference>
<gene>
    <name evidence="7" type="primary">psaE</name>
</gene>
<keyword evidence="5" id="KW-0603">Photosystem I</keyword>
<organism evidence="7">
    <name type="scientific">Eustigmatophyceae sp. Ndem 8/9T-3m6.8</name>
    <dbReference type="NCBI Taxonomy" id="2506146"/>
    <lineage>
        <taxon>Eukaryota</taxon>
        <taxon>Sar</taxon>
        <taxon>Stramenopiles</taxon>
        <taxon>Ochrophyta</taxon>
        <taxon>Eustigmatophyceae</taxon>
    </lineage>
</organism>
<dbReference type="Pfam" id="PF02427">
    <property type="entry name" value="PSI_PsaE"/>
    <property type="match status" value="1"/>
</dbReference>
<dbReference type="GO" id="GO:0015979">
    <property type="term" value="P:photosynthesis"/>
    <property type="evidence" value="ECO:0007669"/>
    <property type="project" value="UniProtKB-KW"/>
</dbReference>
<evidence type="ECO:0000256" key="4">
    <source>
        <dbReference type="ARBA" id="ARBA00022531"/>
    </source>
</evidence>
<evidence type="ECO:0000256" key="3">
    <source>
        <dbReference type="ARBA" id="ARBA00007501"/>
    </source>
</evidence>
<dbReference type="InterPro" id="IPR003375">
    <property type="entry name" value="PSI_PsaE"/>
</dbReference>
<evidence type="ECO:0000256" key="1">
    <source>
        <dbReference type="ARBA" id="ARBA00001993"/>
    </source>
</evidence>
<evidence type="ECO:0000256" key="2">
    <source>
        <dbReference type="ARBA" id="ARBA00004170"/>
    </source>
</evidence>
<dbReference type="RefSeq" id="YP_009550849.1">
    <property type="nucleotide sequence ID" value="NC_040298.1"/>
</dbReference>
<dbReference type="PANTHER" id="PTHR34549">
    <property type="entry name" value="PHOTOSYSTEM I REACTION CENTER SUBUNIT IV A, CHLOROPLASTIC-RELATED"/>
    <property type="match status" value="1"/>
</dbReference>
<name>A0A410D247_9STRA</name>
<dbReference type="GO" id="GO:0009538">
    <property type="term" value="C:photosystem I reaction center"/>
    <property type="evidence" value="ECO:0007669"/>
    <property type="project" value="InterPro"/>
</dbReference>
<dbReference type="PANTHER" id="PTHR34549:SF2">
    <property type="entry name" value="PHOTOSYSTEM I SUBUNIT IV"/>
    <property type="match status" value="1"/>
</dbReference>
<comment type="function">
    <text evidence="1">Stabilizes the interaction between PsaC and the PSI core, assists the docking of the ferredoxin to PSI and interacts with ferredoxin-NADP oxidoreductase.</text>
</comment>
<dbReference type="SUPFAM" id="SSF50090">
    <property type="entry name" value="Electron transport accessory proteins"/>
    <property type="match status" value="1"/>
</dbReference>
<proteinExistence type="inferred from homology"/>
<dbReference type="GeneID" id="38947944"/>
<reference evidence="7" key="1">
    <citation type="journal article" date="2019" name="Genome Biol. Evol.">
        <title>Plastid Genomes and Proteins Illuminate the Evolution of Eustigmatophyte Algae and Their Bacterial Endosymbionts.</title>
        <authorList>
            <person name="Sevcikova T."/>
            <person name="Yurchenko T."/>
            <person name="Fawley K.P."/>
            <person name="Amaral R."/>
            <person name="Strnad H."/>
            <person name="Santos L.M."/>
            <person name="Fawley M.W."/>
            <person name="Elias M."/>
        </authorList>
    </citation>
    <scope>NUCLEOTIDE SEQUENCE</scope>
</reference>
<evidence type="ECO:0000256" key="5">
    <source>
        <dbReference type="ARBA" id="ARBA00022836"/>
    </source>
</evidence>
<evidence type="ECO:0000256" key="6">
    <source>
        <dbReference type="ARBA" id="ARBA00023136"/>
    </source>
</evidence>
<keyword evidence="4" id="KW-0602">Photosynthesis</keyword>
<keyword evidence="6" id="KW-0472">Membrane</keyword>
<dbReference type="EMBL" id="MK281456">
    <property type="protein sequence ID" value="QAA11786.1"/>
    <property type="molecule type" value="Genomic_DNA"/>
</dbReference>
<evidence type="ECO:0000313" key="7">
    <source>
        <dbReference type="EMBL" id="QAA11786.1"/>
    </source>
</evidence>
<dbReference type="AlphaFoldDB" id="A0A410D247"/>
<keyword evidence="7" id="KW-0934">Plastid</keyword>
<dbReference type="Gene3D" id="2.30.30.50">
    <property type="match status" value="1"/>
</dbReference>
<accession>A0A410D247</accession>